<evidence type="ECO:0000313" key="14">
    <source>
        <dbReference type="EMBL" id="CAG8455963.1"/>
    </source>
</evidence>
<evidence type="ECO:0000256" key="6">
    <source>
        <dbReference type="ARBA" id="ARBA00022490"/>
    </source>
</evidence>
<dbReference type="GO" id="GO:0045505">
    <property type="term" value="F:dynein intermediate chain binding"/>
    <property type="evidence" value="ECO:0007669"/>
    <property type="project" value="TreeGrafter"/>
</dbReference>
<evidence type="ECO:0000256" key="4">
    <source>
        <dbReference type="ARBA" id="ARBA00015062"/>
    </source>
</evidence>
<keyword evidence="15" id="KW-1185">Reference proteome</keyword>
<dbReference type="SUPFAM" id="SSF53335">
    <property type="entry name" value="S-adenosyl-L-methionine-dependent methyltransferases"/>
    <property type="match status" value="1"/>
</dbReference>
<dbReference type="InterPro" id="IPR001372">
    <property type="entry name" value="Dynein_light_chain_typ-1/2"/>
</dbReference>
<keyword evidence="12" id="KW-0206">Cytoskeleton</keyword>
<evidence type="ECO:0000256" key="11">
    <source>
        <dbReference type="ARBA" id="ARBA00023175"/>
    </source>
</evidence>
<comment type="caution">
    <text evidence="14">The sequence shown here is derived from an EMBL/GenBank/DDBJ whole genome shotgun (WGS) entry which is preliminary data.</text>
</comment>
<protein>
    <recommendedName>
        <fullName evidence="4">Dynein light chain 1, cytoplasmic</fullName>
    </recommendedName>
</protein>
<organism evidence="14 15">
    <name type="scientific">Funneliformis mosseae</name>
    <name type="common">Endomycorrhizal fungus</name>
    <name type="synonym">Glomus mosseae</name>
    <dbReference type="NCBI Taxonomy" id="27381"/>
    <lineage>
        <taxon>Eukaryota</taxon>
        <taxon>Fungi</taxon>
        <taxon>Fungi incertae sedis</taxon>
        <taxon>Mucoromycota</taxon>
        <taxon>Glomeromycotina</taxon>
        <taxon>Glomeromycetes</taxon>
        <taxon>Glomerales</taxon>
        <taxon>Glomeraceae</taxon>
        <taxon>Funneliformis</taxon>
    </lineage>
</organism>
<dbReference type="GO" id="GO:0005868">
    <property type="term" value="C:cytoplasmic dynein complex"/>
    <property type="evidence" value="ECO:0007669"/>
    <property type="project" value="TreeGrafter"/>
</dbReference>
<reference evidence="14" key="1">
    <citation type="submission" date="2021-06" db="EMBL/GenBank/DDBJ databases">
        <authorList>
            <person name="Kallberg Y."/>
            <person name="Tangrot J."/>
            <person name="Rosling A."/>
        </authorList>
    </citation>
    <scope>NUCLEOTIDE SEQUENCE</scope>
    <source>
        <strain evidence="14">87-6 pot B 2015</strain>
    </source>
</reference>
<dbReference type="InterPro" id="IPR011990">
    <property type="entry name" value="TPR-like_helical_dom_sf"/>
</dbReference>
<dbReference type="GO" id="GO:0005634">
    <property type="term" value="C:nucleus"/>
    <property type="evidence" value="ECO:0007669"/>
    <property type="project" value="UniProtKB-SubCell"/>
</dbReference>
<evidence type="ECO:0000256" key="8">
    <source>
        <dbReference type="ARBA" id="ARBA00022816"/>
    </source>
</evidence>
<evidence type="ECO:0000256" key="1">
    <source>
        <dbReference type="ARBA" id="ARBA00004123"/>
    </source>
</evidence>
<evidence type="ECO:0000256" key="12">
    <source>
        <dbReference type="ARBA" id="ARBA00023212"/>
    </source>
</evidence>
<dbReference type="Proteomes" id="UP000789375">
    <property type="component" value="Unassembled WGS sequence"/>
</dbReference>
<name>A0A9N8VP62_FUNMO</name>
<dbReference type="CDD" id="cd21452">
    <property type="entry name" value="DLC-like_DYNLL1_DYNLL2"/>
    <property type="match status" value="1"/>
</dbReference>
<dbReference type="InterPro" id="IPR029063">
    <property type="entry name" value="SAM-dependent_MTases_sf"/>
</dbReference>
<dbReference type="Pfam" id="PF10294">
    <property type="entry name" value="Methyltransf_16"/>
    <property type="match status" value="1"/>
</dbReference>
<dbReference type="PANTHER" id="PTHR11886">
    <property type="entry name" value="DYNEIN LIGHT CHAIN"/>
    <property type="match status" value="1"/>
</dbReference>
<keyword evidence="8" id="KW-0509">mRNA transport</keyword>
<evidence type="ECO:0000256" key="10">
    <source>
        <dbReference type="ARBA" id="ARBA00023017"/>
    </source>
</evidence>
<accession>A0A9N8VP62</accession>
<evidence type="ECO:0000256" key="13">
    <source>
        <dbReference type="ARBA" id="ARBA00023242"/>
    </source>
</evidence>
<keyword evidence="10" id="KW-0243">Dynein</keyword>
<dbReference type="Pfam" id="PF01221">
    <property type="entry name" value="Dynein_light"/>
    <property type="match status" value="1"/>
</dbReference>
<dbReference type="EMBL" id="CAJVPP010000209">
    <property type="protein sequence ID" value="CAG8455963.1"/>
    <property type="molecule type" value="Genomic_DNA"/>
</dbReference>
<evidence type="ECO:0000256" key="3">
    <source>
        <dbReference type="ARBA" id="ARBA00010156"/>
    </source>
</evidence>
<dbReference type="InterPro" id="IPR019763">
    <property type="entry name" value="Dynein_light_1/2_CS"/>
</dbReference>
<evidence type="ECO:0000256" key="5">
    <source>
        <dbReference type="ARBA" id="ARBA00022448"/>
    </source>
</evidence>
<keyword evidence="11" id="KW-0505">Motor protein</keyword>
<evidence type="ECO:0000256" key="9">
    <source>
        <dbReference type="ARBA" id="ARBA00022927"/>
    </source>
</evidence>
<evidence type="ECO:0000256" key="7">
    <source>
        <dbReference type="ARBA" id="ARBA00022701"/>
    </source>
</evidence>
<dbReference type="Gene3D" id="3.30.740.10">
    <property type="entry name" value="Protein Inhibitor Of Neuronal Nitric Oxide Synthase"/>
    <property type="match status" value="1"/>
</dbReference>
<dbReference type="SMART" id="SM01375">
    <property type="entry name" value="Dynein_light"/>
    <property type="match status" value="1"/>
</dbReference>
<dbReference type="GO" id="GO:0007017">
    <property type="term" value="P:microtubule-based process"/>
    <property type="evidence" value="ECO:0007669"/>
    <property type="project" value="InterPro"/>
</dbReference>
<comment type="subcellular location">
    <subcellularLocation>
        <location evidence="2">Cytoplasm</location>
        <location evidence="2">Cytoskeleton</location>
    </subcellularLocation>
    <subcellularLocation>
        <location evidence="1">Nucleus</location>
    </subcellularLocation>
</comment>
<dbReference type="PANTHER" id="PTHR11886:SF35">
    <property type="entry name" value="DYNEIN LIGHT CHAIN"/>
    <property type="match status" value="1"/>
</dbReference>
<dbReference type="InterPro" id="IPR019410">
    <property type="entry name" value="Methyltransf_16"/>
</dbReference>
<evidence type="ECO:0000313" key="15">
    <source>
        <dbReference type="Proteomes" id="UP000789375"/>
    </source>
</evidence>
<dbReference type="GO" id="GO:0051028">
    <property type="term" value="P:mRNA transport"/>
    <property type="evidence" value="ECO:0007669"/>
    <property type="project" value="UniProtKB-KW"/>
</dbReference>
<dbReference type="Gene3D" id="3.40.50.150">
    <property type="entry name" value="Vaccinia Virus protein VP39"/>
    <property type="match status" value="1"/>
</dbReference>
<keyword evidence="13" id="KW-0539">Nucleus</keyword>
<keyword evidence="9" id="KW-0653">Protein transport</keyword>
<comment type="similarity">
    <text evidence="3">Belongs to the dynein light chain family.</text>
</comment>
<sequence length="805" mass="91973">MSENNKPVIKNVDMVDEMQREALDCANQALEKYNIEKDIAAYIKREFDKKYGTTWHCIVGRNFGSYVTHEFKKMSPSQPYKYKHPSNWKDFPIPPKGFEELNNAYTSGDYTTAIKFLNSLLPNLSDQNTKRYEAREHIFLSRALCFQQMREHHQVVSETTEVVKIAAKTVASTSSLPLDDLSVDSEDFSFCLILALWLRSLAFESLESWERAKNDLDTLKTLIFEKNRDNMIPFKTEGVLSVFLPHMIPLIAQFKFNSILINLHCVNDRQRRMKDLVAKEAARRNDGRKAFRLIDRDAGCLDEIAKKFHYRLLLRRPLHPNIHVNMWYTLDLMFVSEVGLFRKEDLYGVQGYALGCKLLEIGNIDEGSEKEKCEVQVRPMSAESREWSDCADADWAGVQNGGKGGLEFRIVRSIKHVDSNGCNEFNKFNCSSGESNILSKSEGSNGNSSDKLWRKDSSSKTSLKQLYLYVYPIQEVINRSDEVLNYDIKDDSVKDDNTVNGNNKGLNRCVHENYLVPLSIGPIRLVTCEAYSSSCVHHLPPSGPNENNDDAIQSNNLSWDSKQRTTLVSLRKKSPWNIDDYLVDSYRGFVLPNGKYLIIKELWDAGIPGKVWDSAFIIVQMIKDMIFKDQNFFTGKRILDLSAGTGFVGLYLAAFLSSGRPEETMNNSTTNIIITDLEHALKLIRGNLALNQYILDSCNKVKIDVKVLQWGDMPSIRKLEILDYVFASDVVYEPESFDTLIQTFIAVCTPGRTKIYLGYKRRGLNKDEEGRFFDKLKTVFQMTAVQGLGILAEEGKVNVYELIRK</sequence>
<gene>
    <name evidence="14" type="ORF">FMOSSE_LOCUS1788</name>
</gene>
<dbReference type="PROSITE" id="PS01239">
    <property type="entry name" value="DYNEIN_LIGHT_1"/>
    <property type="match status" value="1"/>
</dbReference>
<dbReference type="Gene3D" id="1.25.40.10">
    <property type="entry name" value="Tetratricopeptide repeat domain"/>
    <property type="match status" value="1"/>
</dbReference>
<keyword evidence="5" id="KW-0813">Transport</keyword>
<dbReference type="AlphaFoldDB" id="A0A9N8VP62"/>
<keyword evidence="6" id="KW-0963">Cytoplasm</keyword>
<dbReference type="SUPFAM" id="SSF54648">
    <property type="entry name" value="DLC"/>
    <property type="match status" value="1"/>
</dbReference>
<dbReference type="GO" id="GO:0005874">
    <property type="term" value="C:microtubule"/>
    <property type="evidence" value="ECO:0007669"/>
    <property type="project" value="UniProtKB-KW"/>
</dbReference>
<dbReference type="GO" id="GO:0015031">
    <property type="term" value="P:protein transport"/>
    <property type="evidence" value="ECO:0007669"/>
    <property type="project" value="UniProtKB-KW"/>
</dbReference>
<dbReference type="InterPro" id="IPR037177">
    <property type="entry name" value="DLC_sf"/>
</dbReference>
<dbReference type="FunFam" id="3.30.740.10:FF:000005">
    <property type="entry name" value="Dynein light chain"/>
    <property type="match status" value="1"/>
</dbReference>
<keyword evidence="7" id="KW-0493">Microtubule</keyword>
<proteinExistence type="inferred from homology"/>
<evidence type="ECO:0000256" key="2">
    <source>
        <dbReference type="ARBA" id="ARBA00004245"/>
    </source>
</evidence>